<evidence type="ECO:0000313" key="2">
    <source>
        <dbReference type="Proteomes" id="UP001197974"/>
    </source>
</evidence>
<dbReference type="InterPro" id="IPR027417">
    <property type="entry name" value="P-loop_NTPase"/>
</dbReference>
<sequence length="250" mass="29852">MKNSQKQISLDHINSPLYSNKFPIIIFYAPKCGCTSLKKWFLYQIGEDNLNINREIHKYYTKKYYVPNKNEVIKSLKGKEKVVYKLIRNPYTRAVSIFLQTLRFKKIQEHINVDVTEGLSFKNFLQILTNRNLKHGPGNNHFAVQYTEGVEHLIDHYIKLESFNKHIRQIEAKYNLKNSPLNELIKSDHHNRSYMTLKEQYADTKLYTKQIVNNEPIPSYDCFYDKETKSLVEKLYKVDFETYSYKRNFI</sequence>
<reference evidence="1 2" key="1">
    <citation type="submission" date="2023-06" db="EMBL/GenBank/DDBJ databases">
        <title>Five Gram-positive bacteria isolated from mangrove sediments in Shenzhen, Guangdong, China.</title>
        <authorList>
            <person name="Yu S."/>
            <person name="Zheng W."/>
            <person name="Huang Y."/>
        </authorList>
    </citation>
    <scope>NUCLEOTIDE SEQUENCE [LARGE SCALE GENOMIC DNA]</scope>
    <source>
        <strain evidence="1 2">SaN35-3</strain>
    </source>
</reference>
<dbReference type="Pfam" id="PF03567">
    <property type="entry name" value="Sulfotransfer_2"/>
    <property type="match status" value="1"/>
</dbReference>
<keyword evidence="2" id="KW-1185">Reference proteome</keyword>
<dbReference type="RefSeq" id="WP_226538935.1">
    <property type="nucleotide sequence ID" value="NZ_CP129013.1"/>
</dbReference>
<dbReference type="Proteomes" id="UP001197974">
    <property type="component" value="Chromosome"/>
</dbReference>
<dbReference type="EMBL" id="CP129013">
    <property type="protein sequence ID" value="WLR43112.1"/>
    <property type="molecule type" value="Genomic_DNA"/>
</dbReference>
<dbReference type="SUPFAM" id="SSF52540">
    <property type="entry name" value="P-loop containing nucleoside triphosphate hydrolases"/>
    <property type="match status" value="1"/>
</dbReference>
<accession>A0ABY9JX84</accession>
<organism evidence="1 2">
    <name type="scientific">Bacillus carboniphilus</name>
    <dbReference type="NCBI Taxonomy" id="86663"/>
    <lineage>
        <taxon>Bacteria</taxon>
        <taxon>Bacillati</taxon>
        <taxon>Bacillota</taxon>
        <taxon>Bacilli</taxon>
        <taxon>Bacillales</taxon>
        <taxon>Bacillaceae</taxon>
        <taxon>Bacillus</taxon>
    </lineage>
</organism>
<evidence type="ECO:0000313" key="1">
    <source>
        <dbReference type="EMBL" id="WLR43112.1"/>
    </source>
</evidence>
<gene>
    <name evidence="1" type="ORF">LC087_02580</name>
</gene>
<name>A0ABY9JX84_9BACI</name>
<protein>
    <submittedName>
        <fullName evidence="1">Sulfotransferase family 2 domain-containing protein</fullName>
    </submittedName>
</protein>
<dbReference type="InterPro" id="IPR005331">
    <property type="entry name" value="Sulfotransferase"/>
</dbReference>
<proteinExistence type="predicted"/>